<reference evidence="3 4" key="1">
    <citation type="submission" date="2018-10" db="EMBL/GenBank/DDBJ databases">
        <title>Genomic Encyclopedia of Type Strains, Phase IV (KMG-IV): sequencing the most valuable type-strain genomes for metagenomic binning, comparative biology and taxonomic classification.</title>
        <authorList>
            <person name="Goeker M."/>
        </authorList>
    </citation>
    <scope>NUCLEOTIDE SEQUENCE [LARGE SCALE GENOMIC DNA]</scope>
    <source>
        <strain evidence="3 4">DSM 23841</strain>
    </source>
</reference>
<dbReference type="Gene3D" id="3.30.428.10">
    <property type="entry name" value="HIT-like"/>
    <property type="match status" value="1"/>
</dbReference>
<gene>
    <name evidence="3" type="ORF">DFR40_2410</name>
</gene>
<name>A0A495VU62_9RHOO</name>
<protein>
    <submittedName>
        <fullName evidence="3">Diadenosine tetraphosphate (Ap4A) HIT family hydrolase</fullName>
    </submittedName>
</protein>
<keyword evidence="3" id="KW-0378">Hydrolase</keyword>
<evidence type="ECO:0000313" key="4">
    <source>
        <dbReference type="Proteomes" id="UP000270626"/>
    </source>
</evidence>
<dbReference type="EMBL" id="RBXP01000016">
    <property type="protein sequence ID" value="RKT51198.1"/>
    <property type="molecule type" value="Genomic_DNA"/>
</dbReference>
<evidence type="ECO:0000256" key="1">
    <source>
        <dbReference type="PROSITE-ProRule" id="PRU00464"/>
    </source>
</evidence>
<dbReference type="Pfam" id="PF01230">
    <property type="entry name" value="HIT"/>
    <property type="match status" value="1"/>
</dbReference>
<keyword evidence="4" id="KW-1185">Reference proteome</keyword>
<dbReference type="Proteomes" id="UP000270626">
    <property type="component" value="Unassembled WGS sequence"/>
</dbReference>
<dbReference type="PROSITE" id="PS51084">
    <property type="entry name" value="HIT_2"/>
    <property type="match status" value="1"/>
</dbReference>
<sequence>MQSYAKLMDSIVTESACELCTGPGGRVLWQSAECRVVRVDDPALPGFCRVIWGAHVREMSDLPRSERQRLMAVVFAVEAAVRELFEPDKINLASFGNVVPHLHWHVIPRWRDDRHFPEPIWGRLQRERQPERPPVDDATLTRAIVRNLPEGE</sequence>
<evidence type="ECO:0000259" key="2">
    <source>
        <dbReference type="PROSITE" id="PS51084"/>
    </source>
</evidence>
<dbReference type="SUPFAM" id="SSF54197">
    <property type="entry name" value="HIT-like"/>
    <property type="match status" value="1"/>
</dbReference>
<comment type="caution">
    <text evidence="3">The sequence shown here is derived from an EMBL/GenBank/DDBJ whole genome shotgun (WGS) entry which is preliminary data.</text>
</comment>
<feature type="short sequence motif" description="Histidine triad motif" evidence="1">
    <location>
        <begin position="101"/>
        <end position="105"/>
    </location>
</feature>
<evidence type="ECO:0000313" key="3">
    <source>
        <dbReference type="EMBL" id="RKT51198.1"/>
    </source>
</evidence>
<dbReference type="InterPro" id="IPR036265">
    <property type="entry name" value="HIT-like_sf"/>
</dbReference>
<dbReference type="InterPro" id="IPR011146">
    <property type="entry name" value="HIT-like"/>
</dbReference>
<dbReference type="AlphaFoldDB" id="A0A495VU62"/>
<dbReference type="GO" id="GO:0016787">
    <property type="term" value="F:hydrolase activity"/>
    <property type="evidence" value="ECO:0007669"/>
    <property type="project" value="UniProtKB-KW"/>
</dbReference>
<feature type="domain" description="HIT" evidence="2">
    <location>
        <begin position="15"/>
        <end position="116"/>
    </location>
</feature>
<organism evidence="3 4">
    <name type="scientific">Azonexus fungiphilus</name>
    <dbReference type="NCBI Taxonomy" id="146940"/>
    <lineage>
        <taxon>Bacteria</taxon>
        <taxon>Pseudomonadati</taxon>
        <taxon>Pseudomonadota</taxon>
        <taxon>Betaproteobacteria</taxon>
        <taxon>Rhodocyclales</taxon>
        <taxon>Azonexaceae</taxon>
        <taxon>Azonexus</taxon>
    </lineage>
</organism>
<accession>A0A495VU62</accession>
<proteinExistence type="predicted"/>